<name>A0ABX2I6U1_BLAHA</name>
<evidence type="ECO:0000256" key="2">
    <source>
        <dbReference type="ARBA" id="ARBA00010876"/>
    </source>
</evidence>
<comment type="caution">
    <text evidence="6">The sequence shown here is derived from an EMBL/GenBank/DDBJ whole genome shotgun (WGS) entry which is preliminary data.</text>
</comment>
<dbReference type="Proteomes" id="UP000822142">
    <property type="component" value="Unassembled WGS sequence"/>
</dbReference>
<evidence type="ECO:0000256" key="3">
    <source>
        <dbReference type="ARBA" id="ARBA00031870"/>
    </source>
</evidence>
<dbReference type="EMBL" id="JAAITA010000007">
    <property type="protein sequence ID" value="NSJ86040.1"/>
    <property type="molecule type" value="Genomic_DNA"/>
</dbReference>
<comment type="similarity">
    <text evidence="2">Belongs to the pseudouridine synthase RluA family.</text>
</comment>
<evidence type="ECO:0000313" key="7">
    <source>
        <dbReference type="Proteomes" id="UP000822142"/>
    </source>
</evidence>
<accession>A0ABX2I6U1</accession>
<sequence>MMNTIKIEENILYEDKDVVVCCKPAGFPVQTRKPGCMDMESALRNYLAGKGQGTYLAVIHRLDQPVQGILVFAKNKGSAADLSQQIQQGKMEKKYLAYVQGKPEEKKGRLVNEMEKDSRTNTSRVVEKKTSSSKRAELDYCVLKETEEGSLVEIHLHTGRHHQIRVQMAYAGMPLFGDTKYNLEEKEKDQWQQIALCAYKLSFFHPATKKKMEFQVTPVGNFPIV</sequence>
<dbReference type="Gene3D" id="3.30.2350.10">
    <property type="entry name" value="Pseudouridine synthase"/>
    <property type="match status" value="1"/>
</dbReference>
<dbReference type="InterPro" id="IPR006145">
    <property type="entry name" value="PsdUridine_synth_RsuA/RluA"/>
</dbReference>
<evidence type="ECO:0000256" key="1">
    <source>
        <dbReference type="ARBA" id="ARBA00000073"/>
    </source>
</evidence>
<dbReference type="InterPro" id="IPR020103">
    <property type="entry name" value="PsdUridine_synth_cat_dom_sf"/>
</dbReference>
<dbReference type="SUPFAM" id="SSF55120">
    <property type="entry name" value="Pseudouridine synthase"/>
    <property type="match status" value="1"/>
</dbReference>
<dbReference type="Pfam" id="PF00849">
    <property type="entry name" value="PseudoU_synth_2"/>
    <property type="match status" value="1"/>
</dbReference>
<comment type="catalytic activity">
    <reaction evidence="1">
        <text>a uridine in RNA = a pseudouridine in RNA</text>
        <dbReference type="Rhea" id="RHEA:48348"/>
        <dbReference type="Rhea" id="RHEA-COMP:12068"/>
        <dbReference type="Rhea" id="RHEA-COMP:12069"/>
        <dbReference type="ChEBI" id="CHEBI:65314"/>
        <dbReference type="ChEBI" id="CHEBI:65315"/>
    </reaction>
</comment>
<keyword evidence="7" id="KW-1185">Reference proteome</keyword>
<evidence type="ECO:0000313" key="6">
    <source>
        <dbReference type="EMBL" id="NSJ86040.1"/>
    </source>
</evidence>
<gene>
    <name evidence="6" type="ORF">G5A70_07605</name>
</gene>
<organism evidence="6 7">
    <name type="scientific">Blautia hansenii</name>
    <name type="common">Ruminococcus hansenii</name>
    <dbReference type="NCBI Taxonomy" id="1322"/>
    <lineage>
        <taxon>Bacteria</taxon>
        <taxon>Bacillati</taxon>
        <taxon>Bacillota</taxon>
        <taxon>Clostridia</taxon>
        <taxon>Lachnospirales</taxon>
        <taxon>Lachnospiraceae</taxon>
        <taxon>Blautia</taxon>
    </lineage>
</organism>
<dbReference type="CDD" id="cd02869">
    <property type="entry name" value="PseudoU_synth_RluA_like"/>
    <property type="match status" value="1"/>
</dbReference>
<evidence type="ECO:0000259" key="5">
    <source>
        <dbReference type="Pfam" id="PF00849"/>
    </source>
</evidence>
<evidence type="ECO:0000256" key="4">
    <source>
        <dbReference type="ARBA" id="ARBA00033164"/>
    </source>
</evidence>
<proteinExistence type="inferred from homology"/>
<reference evidence="6 7" key="1">
    <citation type="journal article" date="2020" name="Cell Host Microbe">
        <title>Functional and Genomic Variation between Human-Derived Isolates of Lachnospiraceae Reveals Inter- and Intra-Species Diversity.</title>
        <authorList>
            <person name="Sorbara M.T."/>
            <person name="Littmann E.R."/>
            <person name="Fontana E."/>
            <person name="Moody T.U."/>
            <person name="Kohout C.E."/>
            <person name="Gjonbalaj M."/>
            <person name="Eaton V."/>
            <person name="Seok R."/>
            <person name="Leiner I.M."/>
            <person name="Pamer E.G."/>
        </authorList>
    </citation>
    <scope>NUCLEOTIDE SEQUENCE [LARGE SCALE GENOMIC DNA]</scope>
    <source>
        <strain evidence="6 7">MSK.15.26</strain>
    </source>
</reference>
<protein>
    <recommendedName>
        <fullName evidence="3">RNA pseudouridylate synthase</fullName>
    </recommendedName>
    <alternativeName>
        <fullName evidence="4">RNA-uridine isomerase</fullName>
    </alternativeName>
</protein>
<dbReference type="PANTHER" id="PTHR21600:SF87">
    <property type="entry name" value="RNA PSEUDOURIDYLATE SYNTHASE DOMAIN-CONTAINING PROTEIN 1"/>
    <property type="match status" value="1"/>
</dbReference>
<feature type="domain" description="Pseudouridine synthase RsuA/RluA-like" evidence="5">
    <location>
        <begin position="17"/>
        <end position="169"/>
    </location>
</feature>
<dbReference type="InterPro" id="IPR050188">
    <property type="entry name" value="RluA_PseudoU_synthase"/>
</dbReference>
<dbReference type="PANTHER" id="PTHR21600">
    <property type="entry name" value="MITOCHONDRIAL RNA PSEUDOURIDINE SYNTHASE"/>
    <property type="match status" value="1"/>
</dbReference>